<accession>A0A7H8R1W6</accession>
<dbReference type="GO" id="GO:0005829">
    <property type="term" value="C:cytosol"/>
    <property type="evidence" value="ECO:0007669"/>
    <property type="project" value="TreeGrafter"/>
</dbReference>
<dbReference type="EMBL" id="CP055900">
    <property type="protein sequence ID" value="QKX58873.1"/>
    <property type="molecule type" value="Genomic_DNA"/>
</dbReference>
<organism evidence="1 2">
    <name type="scientific">Talaromyces rugulosus</name>
    <name type="common">Penicillium rugulosum</name>
    <dbReference type="NCBI Taxonomy" id="121627"/>
    <lineage>
        <taxon>Eukaryota</taxon>
        <taxon>Fungi</taxon>
        <taxon>Dikarya</taxon>
        <taxon>Ascomycota</taxon>
        <taxon>Pezizomycotina</taxon>
        <taxon>Eurotiomycetes</taxon>
        <taxon>Eurotiomycetidae</taxon>
        <taxon>Eurotiales</taxon>
        <taxon>Trichocomaceae</taxon>
        <taxon>Talaromyces</taxon>
        <taxon>Talaromyces sect. Islandici</taxon>
    </lineage>
</organism>
<keyword evidence="2" id="KW-1185">Reference proteome</keyword>
<dbReference type="Proteomes" id="UP000509510">
    <property type="component" value="Chromosome III"/>
</dbReference>
<dbReference type="CDD" id="cd01741">
    <property type="entry name" value="GATase1_1"/>
    <property type="match status" value="1"/>
</dbReference>
<dbReference type="OrthoDB" id="1669814at2759"/>
<reference evidence="2" key="1">
    <citation type="submission" date="2020-06" db="EMBL/GenBank/DDBJ databases">
        <title>A chromosome-scale genome assembly of Talaromyces rugulosus W13939.</title>
        <authorList>
            <person name="Wang B."/>
            <person name="Guo L."/>
            <person name="Ye K."/>
            <person name="Wang L."/>
        </authorList>
    </citation>
    <scope>NUCLEOTIDE SEQUENCE [LARGE SCALE GENOMIC DNA]</scope>
    <source>
        <strain evidence="2">W13939</strain>
    </source>
</reference>
<dbReference type="GeneID" id="55993497"/>
<dbReference type="SUPFAM" id="SSF52317">
    <property type="entry name" value="Class I glutamine amidotransferase-like"/>
    <property type="match status" value="1"/>
</dbReference>
<sequence length="342" mass="38196">MIIHVAILDTDIPVRPVFWARGLYSSQFRTLLQSAAGRMNSQQKNQTENIEIHTSAYDIVGGSYPALDTLRCSPRQKGGRQTRVKNLNSLPIDAIIVTGSLASSYQFDEYPWIIQLQQFIQTVWKRYPAVKMFGSCFGHQLIAQALLSQLSSEKEQLLLIDEKTATPPPAAAHVEECPLGFEIGIHPITLNPAFVSSASPALSTLCNREMRIQLFHGDRVISSSQQDKAALPSPWMSIGSTEISPIQGLFHPGRVLTYQGHFEFDSWANRELVVVSTSRWGWTEEMSKKYIEQVGQVGQDDDDSKLAAEVVVWFFAEEDNSPKSVGAIKRFTGKFMKMLCLG</sequence>
<dbReference type="PANTHER" id="PTHR42695">
    <property type="entry name" value="GLUTAMINE AMIDOTRANSFERASE YLR126C-RELATED"/>
    <property type="match status" value="1"/>
</dbReference>
<protein>
    <recommendedName>
        <fullName evidence="3">Glutamine amidotransferase domain-containing protein</fullName>
    </recommendedName>
</protein>
<dbReference type="PANTHER" id="PTHR42695:SF6">
    <property type="entry name" value="GLUTAMINE AMIDOTRANSFERASE DOMAIN-CONTAINING PROTEIN"/>
    <property type="match status" value="1"/>
</dbReference>
<dbReference type="GO" id="GO:0005634">
    <property type="term" value="C:nucleus"/>
    <property type="evidence" value="ECO:0007669"/>
    <property type="project" value="TreeGrafter"/>
</dbReference>
<dbReference type="InterPro" id="IPR029062">
    <property type="entry name" value="Class_I_gatase-like"/>
</dbReference>
<evidence type="ECO:0000313" key="1">
    <source>
        <dbReference type="EMBL" id="QKX58873.1"/>
    </source>
</evidence>
<dbReference type="Gene3D" id="3.40.50.880">
    <property type="match status" value="1"/>
</dbReference>
<dbReference type="AlphaFoldDB" id="A0A7H8R1W6"/>
<dbReference type="KEGG" id="trg:TRUGW13939_06001"/>
<name>A0A7H8R1W6_TALRU</name>
<dbReference type="InterPro" id="IPR044992">
    <property type="entry name" value="ChyE-like"/>
</dbReference>
<evidence type="ECO:0008006" key="3">
    <source>
        <dbReference type="Google" id="ProtNLM"/>
    </source>
</evidence>
<evidence type="ECO:0000313" key="2">
    <source>
        <dbReference type="Proteomes" id="UP000509510"/>
    </source>
</evidence>
<dbReference type="RefSeq" id="XP_035345051.1">
    <property type="nucleotide sequence ID" value="XM_035489158.1"/>
</dbReference>
<proteinExistence type="predicted"/>
<gene>
    <name evidence="1" type="ORF">TRUGW13939_06001</name>
</gene>